<evidence type="ECO:0000256" key="5">
    <source>
        <dbReference type="ARBA" id="ARBA00023295"/>
    </source>
</evidence>
<evidence type="ECO:0000256" key="4">
    <source>
        <dbReference type="ARBA" id="ARBA00023277"/>
    </source>
</evidence>
<dbReference type="Gene3D" id="3.90.1330.10">
    <property type="entry name" value="Alpha-glucuronidase, C-terminal domain"/>
    <property type="match status" value="1"/>
</dbReference>
<keyword evidence="2 7" id="KW-0858">Xylan degradation</keyword>
<evidence type="ECO:0000256" key="8">
    <source>
        <dbReference type="RuleBase" id="RU361198"/>
    </source>
</evidence>
<dbReference type="InterPro" id="IPR005154">
    <property type="entry name" value="Glyco_hydro_67_aGlcAse_N"/>
</dbReference>
<evidence type="ECO:0000259" key="10">
    <source>
        <dbReference type="Pfam" id="PF03648"/>
    </source>
</evidence>
<dbReference type="SUPFAM" id="SSF55545">
    <property type="entry name" value="beta-N-acetylhexosaminidase-like domain"/>
    <property type="match status" value="1"/>
</dbReference>
<dbReference type="Pfam" id="PF07477">
    <property type="entry name" value="Glyco_hydro_67C"/>
    <property type="match status" value="1"/>
</dbReference>
<dbReference type="RefSeq" id="WP_378115276.1">
    <property type="nucleotide sequence ID" value="NZ_JBHRTF010000001.1"/>
</dbReference>
<dbReference type="InterPro" id="IPR029018">
    <property type="entry name" value="Hex-like_dom2"/>
</dbReference>
<reference evidence="14" key="1">
    <citation type="journal article" date="2019" name="Int. J. Syst. Evol. Microbiol.">
        <title>The Global Catalogue of Microorganisms (GCM) 10K type strain sequencing project: providing services to taxonomists for standard genome sequencing and annotation.</title>
        <authorList>
            <consortium name="The Broad Institute Genomics Platform"/>
            <consortium name="The Broad Institute Genome Sequencing Center for Infectious Disease"/>
            <person name="Wu L."/>
            <person name="Ma J."/>
        </authorList>
    </citation>
    <scope>NUCLEOTIDE SEQUENCE [LARGE SCALE GENOMIC DNA]</scope>
    <source>
        <strain evidence="14">KCTC 52237</strain>
    </source>
</reference>
<evidence type="ECO:0000313" key="13">
    <source>
        <dbReference type="EMBL" id="MFC3114175.1"/>
    </source>
</evidence>
<comment type="catalytic activity">
    <reaction evidence="8">
        <text>Hydrolysis of (1-&gt;2)-alpha-D-(4-O-methyl)glucuronosyl links in the main chain of hardwood xylans.</text>
        <dbReference type="EC" id="3.2.1.131"/>
    </reaction>
</comment>
<dbReference type="Pfam" id="PF07488">
    <property type="entry name" value="Glyco_hydro_67M"/>
    <property type="match status" value="1"/>
</dbReference>
<feature type="chain" id="PRO_5046123436" description="Xylan alpha-1,2-glucuronidase" evidence="9">
    <location>
        <begin position="27"/>
        <end position="740"/>
    </location>
</feature>
<keyword evidence="3 7" id="KW-0378">Hydrolase</keyword>
<dbReference type="InterPro" id="IPR037054">
    <property type="entry name" value="A-glucoronidase_C_sf"/>
</dbReference>
<feature type="domain" description="Glycosyl hydrolase family 67 C-terminal" evidence="11">
    <location>
        <begin position="482"/>
        <end position="707"/>
    </location>
</feature>
<proteinExistence type="inferred from homology"/>
<sequence length="740" mass="83966">MRKAYINKYWVLCFLFPLIFSSSAIAEDGYEMWLRYQPVANQQQLKSYRAQISQLVVEGDSATMQKAAAELQRGLGSLLAKPLASVIGSAPASNKPVKHALLVGTPKNSTMIAALGMEQELSALGDEGYIIANKTLNKRLVIVIAANTDIGALYGSFHFLRLLQTNHSLQNLAIKSAPKLQHRVVNHWDNLNRVVERGYAGLSLWDWGTLPDYKSPRYEDYARINASLGINGTVLNNVNADPRVLSDQFLEKIAALADVFRPYGIKVYLSINYNSPRAFGDLETADPLDPKVQQWWKERTKKVYDYIPDFGGYLVKANSEGQPGPQDYKRDHADGANMLAEALKPFGGVVFWRAFVYSPDIGDRFRGSYDEFKHLDGKFADNVILQVKNGPIDFQPREPYSALFSGMEKTNMMMEFQVTQEYFGFATHLAYQGPLFEESLRTDTFVKGEGSTIGNILEGKVFNTKHTGMAAVINPGTDRNWTGHPFVQSSWYAFGRMAWDHEISAEAAAEEWLRMTFSNEEKFIEPMKALMLMSREAGVNYRSPLGLTHLYSQGDHYGPAPWTENSERPDWTAIYYHRASKTGLGFDRTKTGSNAIAQYPAPVAQLYGDLNAVPEELLLWFHHVSWDHKMKSGRTLWEELVHKYYEGVEQVRAMQTTWDAQKSYVDAARFEQVKALLKVQERDAIIWRDSCVLYFQTYSGRAIPAGYEQPKHNLDYYKFLARTRYVPEPWHPASSSRVLK</sequence>
<feature type="domain" description="Alpha glucuronidase N-terminal" evidence="10">
    <location>
        <begin position="32"/>
        <end position="159"/>
    </location>
</feature>
<keyword evidence="5 7" id="KW-0326">Glycosidase</keyword>
<evidence type="ECO:0000256" key="9">
    <source>
        <dbReference type="SAM" id="SignalP"/>
    </source>
</evidence>
<dbReference type="PIRSF" id="PIRSF029900">
    <property type="entry name" value="Alpha-glucuronds"/>
    <property type="match status" value="1"/>
</dbReference>
<accession>A0ABV7F9G8</accession>
<dbReference type="SUPFAM" id="SSF51445">
    <property type="entry name" value="(Trans)glycosidases"/>
    <property type="match status" value="1"/>
</dbReference>
<dbReference type="EMBL" id="JBHRTF010000001">
    <property type="protein sequence ID" value="MFC3114175.1"/>
    <property type="molecule type" value="Genomic_DNA"/>
</dbReference>
<dbReference type="Pfam" id="PF03648">
    <property type="entry name" value="Glyco_hydro_67N"/>
    <property type="match status" value="1"/>
</dbReference>
<dbReference type="InterPro" id="IPR017853">
    <property type="entry name" value="GH"/>
</dbReference>
<name>A0ABV7F9G8_9GAMM</name>
<comment type="caution">
    <text evidence="13">The sequence shown here is derived from an EMBL/GenBank/DDBJ whole genome shotgun (WGS) entry which is preliminary data.</text>
</comment>
<keyword evidence="9" id="KW-0732">Signal</keyword>
<evidence type="ECO:0000256" key="2">
    <source>
        <dbReference type="ARBA" id="ARBA00022651"/>
    </source>
</evidence>
<dbReference type="EC" id="3.2.1.131" evidence="8"/>
<keyword evidence="6 8" id="KW-0624">Polysaccharide degradation</keyword>
<dbReference type="PANTHER" id="PTHR39207:SF1">
    <property type="entry name" value="ALPHA-GLUCURONIDASE A"/>
    <property type="match status" value="1"/>
</dbReference>
<keyword evidence="14" id="KW-1185">Reference proteome</keyword>
<evidence type="ECO:0000259" key="11">
    <source>
        <dbReference type="Pfam" id="PF07477"/>
    </source>
</evidence>
<dbReference type="Gene3D" id="3.20.20.80">
    <property type="entry name" value="Glycosidases"/>
    <property type="match status" value="1"/>
</dbReference>
<evidence type="ECO:0000313" key="14">
    <source>
        <dbReference type="Proteomes" id="UP001595555"/>
    </source>
</evidence>
<evidence type="ECO:0000256" key="7">
    <source>
        <dbReference type="PIRNR" id="PIRNR029900"/>
    </source>
</evidence>
<gene>
    <name evidence="13" type="ORF">ACFODX_01310</name>
</gene>
<comment type="similarity">
    <text evidence="1 7 8">Belongs to the glycosyl hydrolase 67 family.</text>
</comment>
<protein>
    <recommendedName>
        <fullName evidence="8">Xylan alpha-1,2-glucuronidase</fullName>
        <ecNumber evidence="8">3.2.1.131</ecNumber>
    </recommendedName>
</protein>
<dbReference type="InterPro" id="IPR011099">
    <property type="entry name" value="Glyco_hydro_67_C"/>
</dbReference>
<organism evidence="13 14">
    <name type="scientific">Cellvibrio fontiphilus</name>
    <dbReference type="NCBI Taxonomy" id="1815559"/>
    <lineage>
        <taxon>Bacteria</taxon>
        <taxon>Pseudomonadati</taxon>
        <taxon>Pseudomonadota</taxon>
        <taxon>Gammaproteobacteria</taxon>
        <taxon>Cellvibrionales</taxon>
        <taxon>Cellvibrionaceae</taxon>
        <taxon>Cellvibrio</taxon>
    </lineage>
</organism>
<evidence type="ECO:0000256" key="6">
    <source>
        <dbReference type="ARBA" id="ARBA00023326"/>
    </source>
</evidence>
<dbReference type="InterPro" id="IPR011395">
    <property type="entry name" value="Glyco_hydro_67_aGlcAse"/>
</dbReference>
<dbReference type="Proteomes" id="UP001595555">
    <property type="component" value="Unassembled WGS sequence"/>
</dbReference>
<evidence type="ECO:0000256" key="3">
    <source>
        <dbReference type="ARBA" id="ARBA00022801"/>
    </source>
</evidence>
<feature type="signal peptide" evidence="9">
    <location>
        <begin position="1"/>
        <end position="26"/>
    </location>
</feature>
<evidence type="ECO:0000259" key="12">
    <source>
        <dbReference type="Pfam" id="PF07488"/>
    </source>
</evidence>
<feature type="domain" description="Glycosyl hydrolase family 67 catalytic" evidence="12">
    <location>
        <begin position="163"/>
        <end position="481"/>
    </location>
</feature>
<dbReference type="GO" id="GO:0016787">
    <property type="term" value="F:hydrolase activity"/>
    <property type="evidence" value="ECO:0007669"/>
    <property type="project" value="UniProtKB-KW"/>
</dbReference>
<dbReference type="PANTHER" id="PTHR39207">
    <property type="entry name" value="ALPHA-GLUCURONIDASE A"/>
    <property type="match status" value="1"/>
</dbReference>
<evidence type="ECO:0000256" key="1">
    <source>
        <dbReference type="ARBA" id="ARBA00008833"/>
    </source>
</evidence>
<dbReference type="Gene3D" id="3.30.379.10">
    <property type="entry name" value="Chitobiase/beta-hexosaminidase domain 2-like"/>
    <property type="match status" value="1"/>
</dbReference>
<keyword evidence="4 8" id="KW-0119">Carbohydrate metabolism</keyword>
<dbReference type="InterPro" id="IPR011100">
    <property type="entry name" value="Glyco_hydro_67_cat"/>
</dbReference>
<comment type="subunit">
    <text evidence="8">Homodimer.</text>
</comment>